<dbReference type="PANTHER" id="PTHR11017:SF570">
    <property type="entry name" value="DISEASE RESISTANCE PROTEIN (TIR-NBS CLASS)-RELATED"/>
    <property type="match status" value="1"/>
</dbReference>
<evidence type="ECO:0000259" key="2">
    <source>
        <dbReference type="Pfam" id="PF23286"/>
    </source>
</evidence>
<evidence type="ECO:0000313" key="4">
    <source>
        <dbReference type="Proteomes" id="UP001163823"/>
    </source>
</evidence>
<sequence length="493" mass="56207">MLLQLPNEEKVYWNGEAFRKMTNLRILIVENAHFSQSPNHLPNSLRVLDWKNYPSPFLPPDFDPKNLVVLNLHDSRFELDKSFDYKKYKCLMYMDLTHCVSLEEVPDISEIANLVEFYLDHCQNLVKVHDSVGLLDKLVKISAKHCDNLNTFITKIESTSLQYLNLRGCGKLTRFPAFSDKMEKIRFIDVGATAIKELPSSFENLVGIEALHIGKCRKLRVLPSGFLMFQNLKELNMGFCPKLQTSFGKLRDDNQVEPSITLQLVSLNVQFCDLSDEDVFMILSCFSKLKELIPIRATHCPKLTTQSSNLLLNQGLNEIHNLTVTVDGGDIPLWFDHHKKGGSLSFHVRKKFPVIALGSVLGATCEIFQVQISLFINEIEVYVFEASLWTKGEDTTWLHDIRAHISIQQWEKLNTYLINKEWNLVQVSFTLSTGVTKWCGVHAYKQEPSKVIVTQISMKGGVLVDKKTKTPLLKGAKSKMLAKGEGDTNKEHY</sequence>
<dbReference type="AlphaFoldDB" id="A0AAD7M5M7"/>
<protein>
    <submittedName>
        <fullName evidence="3">TMV resistance protein N</fullName>
    </submittedName>
</protein>
<dbReference type="EMBL" id="JARAOO010000004">
    <property type="protein sequence ID" value="KAJ7970218.1"/>
    <property type="molecule type" value="Genomic_DNA"/>
</dbReference>
<dbReference type="InterPro" id="IPR058546">
    <property type="entry name" value="RPS4B/Roq1-like_LRR"/>
</dbReference>
<keyword evidence="1" id="KW-0611">Plant defense</keyword>
<feature type="domain" description="Disease resistance protein RPS4B/Roq1-like leucine-rich repeats" evidence="2">
    <location>
        <begin position="160"/>
        <end position="294"/>
    </location>
</feature>
<evidence type="ECO:0000256" key="1">
    <source>
        <dbReference type="ARBA" id="ARBA00022821"/>
    </source>
</evidence>
<dbReference type="KEGG" id="qsa:O6P43_008437"/>
<gene>
    <name evidence="3" type="ORF">O6P43_008437</name>
</gene>
<organism evidence="3 4">
    <name type="scientific">Quillaja saponaria</name>
    <name type="common">Soap bark tree</name>
    <dbReference type="NCBI Taxonomy" id="32244"/>
    <lineage>
        <taxon>Eukaryota</taxon>
        <taxon>Viridiplantae</taxon>
        <taxon>Streptophyta</taxon>
        <taxon>Embryophyta</taxon>
        <taxon>Tracheophyta</taxon>
        <taxon>Spermatophyta</taxon>
        <taxon>Magnoliopsida</taxon>
        <taxon>eudicotyledons</taxon>
        <taxon>Gunneridae</taxon>
        <taxon>Pentapetalae</taxon>
        <taxon>rosids</taxon>
        <taxon>fabids</taxon>
        <taxon>Fabales</taxon>
        <taxon>Quillajaceae</taxon>
        <taxon>Quillaja</taxon>
    </lineage>
</organism>
<comment type="caution">
    <text evidence="3">The sequence shown here is derived from an EMBL/GenBank/DDBJ whole genome shotgun (WGS) entry which is preliminary data.</text>
</comment>
<reference evidence="3" key="1">
    <citation type="journal article" date="2023" name="Science">
        <title>Elucidation of the pathway for biosynthesis of saponin adjuvants from the soapbark tree.</title>
        <authorList>
            <person name="Reed J."/>
            <person name="Orme A."/>
            <person name="El-Demerdash A."/>
            <person name="Owen C."/>
            <person name="Martin L.B.B."/>
            <person name="Misra R.C."/>
            <person name="Kikuchi S."/>
            <person name="Rejzek M."/>
            <person name="Martin A.C."/>
            <person name="Harkess A."/>
            <person name="Leebens-Mack J."/>
            <person name="Louveau T."/>
            <person name="Stephenson M.J."/>
            <person name="Osbourn A."/>
        </authorList>
    </citation>
    <scope>NUCLEOTIDE SEQUENCE</scope>
    <source>
        <strain evidence="3">S10</strain>
    </source>
</reference>
<dbReference type="PANTHER" id="PTHR11017">
    <property type="entry name" value="LEUCINE-RICH REPEAT-CONTAINING PROTEIN"/>
    <property type="match status" value="1"/>
</dbReference>
<dbReference type="InterPro" id="IPR044974">
    <property type="entry name" value="Disease_R_plants"/>
</dbReference>
<name>A0AAD7M5M7_QUISA</name>
<dbReference type="Gene3D" id="3.80.10.10">
    <property type="entry name" value="Ribonuclease Inhibitor"/>
    <property type="match status" value="2"/>
</dbReference>
<keyword evidence="4" id="KW-1185">Reference proteome</keyword>
<dbReference type="Pfam" id="PF23286">
    <property type="entry name" value="LRR_13"/>
    <property type="match status" value="1"/>
</dbReference>
<dbReference type="InterPro" id="IPR032675">
    <property type="entry name" value="LRR_dom_sf"/>
</dbReference>
<dbReference type="SUPFAM" id="SSF52058">
    <property type="entry name" value="L domain-like"/>
    <property type="match status" value="1"/>
</dbReference>
<proteinExistence type="predicted"/>
<dbReference type="GO" id="GO:0006952">
    <property type="term" value="P:defense response"/>
    <property type="evidence" value="ECO:0007669"/>
    <property type="project" value="InterPro"/>
</dbReference>
<dbReference type="Proteomes" id="UP001163823">
    <property type="component" value="Chromosome 4"/>
</dbReference>
<evidence type="ECO:0000313" key="3">
    <source>
        <dbReference type="EMBL" id="KAJ7970218.1"/>
    </source>
</evidence>
<accession>A0AAD7M5M7</accession>